<keyword evidence="1" id="KW-0732">Signal</keyword>
<evidence type="ECO:0000256" key="1">
    <source>
        <dbReference type="SAM" id="SignalP"/>
    </source>
</evidence>
<sequence length="105" mass="11717">MATHRLVVLLLLSFTSVAATSNIDVSDVCELRIHDSAPVGSKMTMNEALERRVRNSKNCFGQLEPDIDWIEFDTTRSVFVTRAMVPSSGSEPKKAVLHMMCPSYQ</sequence>
<proteinExistence type="predicted"/>
<accession>A0A1I7ZI24</accession>
<name>A0A1I7ZI24_9BILA</name>
<feature type="signal peptide" evidence="1">
    <location>
        <begin position="1"/>
        <end position="19"/>
    </location>
</feature>
<dbReference type="Proteomes" id="UP000095287">
    <property type="component" value="Unplaced"/>
</dbReference>
<evidence type="ECO:0000313" key="2">
    <source>
        <dbReference type="Proteomes" id="UP000095287"/>
    </source>
</evidence>
<protein>
    <submittedName>
        <fullName evidence="3">ZP domain-containing protein</fullName>
    </submittedName>
</protein>
<keyword evidence="2" id="KW-1185">Reference proteome</keyword>
<feature type="chain" id="PRO_5009313471" evidence="1">
    <location>
        <begin position="20"/>
        <end position="105"/>
    </location>
</feature>
<organism evidence="2 3">
    <name type="scientific">Steinernema glaseri</name>
    <dbReference type="NCBI Taxonomy" id="37863"/>
    <lineage>
        <taxon>Eukaryota</taxon>
        <taxon>Metazoa</taxon>
        <taxon>Ecdysozoa</taxon>
        <taxon>Nematoda</taxon>
        <taxon>Chromadorea</taxon>
        <taxon>Rhabditida</taxon>
        <taxon>Tylenchina</taxon>
        <taxon>Panagrolaimomorpha</taxon>
        <taxon>Strongyloidoidea</taxon>
        <taxon>Steinernematidae</taxon>
        <taxon>Steinernema</taxon>
    </lineage>
</organism>
<dbReference type="AlphaFoldDB" id="A0A1I7ZI24"/>
<dbReference type="WBParaSite" id="L893_g2675.t1">
    <property type="protein sequence ID" value="L893_g2675.t1"/>
    <property type="gene ID" value="L893_g2675"/>
</dbReference>
<reference evidence="3" key="1">
    <citation type="submission" date="2016-11" db="UniProtKB">
        <authorList>
            <consortium name="WormBaseParasite"/>
        </authorList>
    </citation>
    <scope>IDENTIFICATION</scope>
</reference>
<evidence type="ECO:0000313" key="3">
    <source>
        <dbReference type="WBParaSite" id="L893_g2675.t1"/>
    </source>
</evidence>